<evidence type="ECO:0000313" key="2">
    <source>
        <dbReference type="Proteomes" id="UP000451233"/>
    </source>
</evidence>
<accession>A0A7K1XYN3</accession>
<reference evidence="1 2" key="1">
    <citation type="submission" date="2019-11" db="EMBL/GenBank/DDBJ databases">
        <title>Pedobacter sp. HMF7056 Genome sequencing and assembly.</title>
        <authorList>
            <person name="Kang H."/>
            <person name="Kim H."/>
            <person name="Joh K."/>
        </authorList>
    </citation>
    <scope>NUCLEOTIDE SEQUENCE [LARGE SCALE GENOMIC DNA]</scope>
    <source>
        <strain evidence="1 2">HMF7056</strain>
    </source>
</reference>
<evidence type="ECO:0000313" key="1">
    <source>
        <dbReference type="EMBL" id="MXV16063.1"/>
    </source>
</evidence>
<protein>
    <recommendedName>
        <fullName evidence="3">Soluble adenylyl cyclase-like protein</fullName>
    </recommendedName>
</protein>
<evidence type="ECO:0008006" key="3">
    <source>
        <dbReference type="Google" id="ProtNLM"/>
    </source>
</evidence>
<proteinExistence type="predicted"/>
<name>A0A7K1XYN3_9SPHI</name>
<comment type="caution">
    <text evidence="1">The sequence shown here is derived from an EMBL/GenBank/DDBJ whole genome shotgun (WGS) entry which is preliminary data.</text>
</comment>
<sequence length="149" mass="16467">MPKVTEQDVVTFLEEKVQSLHAELKKAQELLQVFTGTLSATQTNAFKSPVLPLSGAKRGRKPRPAGADSAMIVAPAEFHPKAKMELKVAYALSQTGPAFKEEVTRVLNDLDPEADPKKLDKDVTVKLSSLYKKGRINAVREGRKYKYSL</sequence>
<dbReference type="RefSeq" id="WP_160907018.1">
    <property type="nucleotide sequence ID" value="NZ_WVHS01000002.1"/>
</dbReference>
<dbReference type="EMBL" id="WVHS01000002">
    <property type="protein sequence ID" value="MXV16063.1"/>
    <property type="molecule type" value="Genomic_DNA"/>
</dbReference>
<dbReference type="Proteomes" id="UP000451233">
    <property type="component" value="Unassembled WGS sequence"/>
</dbReference>
<gene>
    <name evidence="1" type="ORF">GS398_12180</name>
</gene>
<keyword evidence="2" id="KW-1185">Reference proteome</keyword>
<organism evidence="1 2">
    <name type="scientific">Hufsiella ginkgonis</name>
    <dbReference type="NCBI Taxonomy" id="2695274"/>
    <lineage>
        <taxon>Bacteria</taxon>
        <taxon>Pseudomonadati</taxon>
        <taxon>Bacteroidota</taxon>
        <taxon>Sphingobacteriia</taxon>
        <taxon>Sphingobacteriales</taxon>
        <taxon>Sphingobacteriaceae</taxon>
        <taxon>Hufsiella</taxon>
    </lineage>
</organism>
<dbReference type="AlphaFoldDB" id="A0A7K1XYN3"/>